<reference evidence="3" key="1">
    <citation type="submission" date="2011-08" db="EMBL/GenBank/DDBJ databases">
        <authorList>
            <person name="Rombauts S."/>
        </authorList>
    </citation>
    <scope>NUCLEOTIDE SEQUENCE</scope>
    <source>
        <strain evidence="3">London</strain>
    </source>
</reference>
<dbReference type="EnsemblMetazoa" id="tetur17g02990.1">
    <property type="protein sequence ID" value="tetur17g02990.1"/>
    <property type="gene ID" value="tetur17g02990"/>
</dbReference>
<reference evidence="2" key="2">
    <citation type="submission" date="2015-06" db="UniProtKB">
        <authorList>
            <consortium name="EnsemblMetazoa"/>
        </authorList>
    </citation>
    <scope>IDENTIFICATION</scope>
</reference>
<feature type="transmembrane region" description="Helical" evidence="1">
    <location>
        <begin position="309"/>
        <end position="331"/>
    </location>
</feature>
<dbReference type="HOGENOM" id="CLU_048807_0_0_1"/>
<evidence type="ECO:0000313" key="2">
    <source>
        <dbReference type="EnsemblMetazoa" id="tetur17g02990.1"/>
    </source>
</evidence>
<keyword evidence="1" id="KW-1133">Transmembrane helix</keyword>
<accession>T1KQ61</accession>
<sequence>MNVDVFNPYNKMKMKLYSKWRHYSLSSFKSKLINLLLGLPNHSLTSEDTIEQLVKFEKFSIFFRASRFGFNQNVSHRRAKTDYYSLIMRAIGQINLIRMICLIVIDDEDYQLYLGDFAYRTGYRSIINILVTLCFLLGVVNSELINLYDKSGQFSAVKIYSDIINHGFDPLILQMTKSQAIAFHRTIHILVTQLNRSFISCCIFVQLCYYSLLILNPHFYQVKQLPLYSLAWSLVVMFVAFTLLGKYFAIFGYLFSIQAYAFFRLCSAVELADSYRRFRCITNEFAPSFIKFTFECLNQSEKCATLTRAIVLCVFTAIAFVGDLLIFYGFIMRFHSPLFANSLGSLGCVVFIVIACLSFIARQFKIKLERSHTHLQIIYRYNVFNVYNQFKFLQLMERLSEPNNGIQLGSITTIGKDFFVVFMLEIGSSLMLFTCNFKQYFEH</sequence>
<evidence type="ECO:0000256" key="1">
    <source>
        <dbReference type="SAM" id="Phobius"/>
    </source>
</evidence>
<dbReference type="Proteomes" id="UP000015104">
    <property type="component" value="Unassembled WGS sequence"/>
</dbReference>
<keyword evidence="1" id="KW-0472">Membrane</keyword>
<feature type="transmembrane region" description="Helical" evidence="1">
    <location>
        <begin position="125"/>
        <end position="148"/>
    </location>
</feature>
<proteinExistence type="predicted"/>
<protein>
    <recommendedName>
        <fullName evidence="4">Gustatory receptor</fullName>
    </recommendedName>
</protein>
<keyword evidence="1" id="KW-0812">Transmembrane</keyword>
<dbReference type="EMBL" id="CAEY01000348">
    <property type="status" value="NOT_ANNOTATED_CDS"/>
    <property type="molecule type" value="Genomic_DNA"/>
</dbReference>
<feature type="transmembrane region" description="Helical" evidence="1">
    <location>
        <begin position="86"/>
        <end position="105"/>
    </location>
</feature>
<evidence type="ECO:0000313" key="3">
    <source>
        <dbReference type="Proteomes" id="UP000015104"/>
    </source>
</evidence>
<feature type="transmembrane region" description="Helical" evidence="1">
    <location>
        <begin position="198"/>
        <end position="219"/>
    </location>
</feature>
<keyword evidence="3" id="KW-1185">Reference proteome</keyword>
<organism evidence="2 3">
    <name type="scientific">Tetranychus urticae</name>
    <name type="common">Two-spotted spider mite</name>
    <dbReference type="NCBI Taxonomy" id="32264"/>
    <lineage>
        <taxon>Eukaryota</taxon>
        <taxon>Metazoa</taxon>
        <taxon>Ecdysozoa</taxon>
        <taxon>Arthropoda</taxon>
        <taxon>Chelicerata</taxon>
        <taxon>Arachnida</taxon>
        <taxon>Acari</taxon>
        <taxon>Acariformes</taxon>
        <taxon>Trombidiformes</taxon>
        <taxon>Prostigmata</taxon>
        <taxon>Eleutherengona</taxon>
        <taxon>Raphignathae</taxon>
        <taxon>Tetranychoidea</taxon>
        <taxon>Tetranychidae</taxon>
        <taxon>Tetranychus</taxon>
    </lineage>
</organism>
<dbReference type="AlphaFoldDB" id="T1KQ61"/>
<feature type="transmembrane region" description="Helical" evidence="1">
    <location>
        <begin position="343"/>
        <end position="361"/>
    </location>
</feature>
<name>T1KQ61_TETUR</name>
<feature type="transmembrane region" description="Helical" evidence="1">
    <location>
        <begin position="231"/>
        <end position="255"/>
    </location>
</feature>
<evidence type="ECO:0008006" key="4">
    <source>
        <dbReference type="Google" id="ProtNLM"/>
    </source>
</evidence>